<accession>A0A6J7KXN0</accession>
<evidence type="ECO:0000256" key="3">
    <source>
        <dbReference type="ARBA" id="ARBA00022692"/>
    </source>
</evidence>
<feature type="domain" description="Bacterial sugar transferase" evidence="7">
    <location>
        <begin position="317"/>
        <end position="505"/>
    </location>
</feature>
<protein>
    <submittedName>
        <fullName evidence="8">Unannotated protein</fullName>
    </submittedName>
</protein>
<evidence type="ECO:0000313" key="8">
    <source>
        <dbReference type="EMBL" id="CAB4960365.1"/>
    </source>
</evidence>
<dbReference type="PANTHER" id="PTHR30576:SF10">
    <property type="entry name" value="SLL5057 PROTEIN"/>
    <property type="match status" value="1"/>
</dbReference>
<dbReference type="InterPro" id="IPR017475">
    <property type="entry name" value="EPS_sugar_tfrase"/>
</dbReference>
<feature type="transmembrane region" description="Helical" evidence="6">
    <location>
        <begin position="87"/>
        <end position="107"/>
    </location>
</feature>
<feature type="transmembrane region" description="Helical" evidence="6">
    <location>
        <begin position="151"/>
        <end position="170"/>
    </location>
</feature>
<keyword evidence="2" id="KW-0808">Transferase</keyword>
<dbReference type="GO" id="GO:0016020">
    <property type="term" value="C:membrane"/>
    <property type="evidence" value="ECO:0007669"/>
    <property type="project" value="UniProtKB-SubCell"/>
</dbReference>
<evidence type="ECO:0000256" key="1">
    <source>
        <dbReference type="ARBA" id="ARBA00004141"/>
    </source>
</evidence>
<dbReference type="PANTHER" id="PTHR30576">
    <property type="entry name" value="COLANIC BIOSYNTHESIS UDP-GLUCOSE LIPID CARRIER TRANSFERASE"/>
    <property type="match status" value="1"/>
</dbReference>
<dbReference type="InterPro" id="IPR003362">
    <property type="entry name" value="Bact_transf"/>
</dbReference>
<evidence type="ECO:0000256" key="6">
    <source>
        <dbReference type="SAM" id="Phobius"/>
    </source>
</evidence>
<keyword evidence="5 6" id="KW-0472">Membrane</keyword>
<sequence>MGAHKTASMPGLDKLRPVDALVPASVPVPAPPSRLTPERATLSLRRSQRLDRYVRWLVIDDASVACFAALAVLFVHFGIFADEGTSGLYVPLALLFPVAWVAVLALGRSYERRFISEGTGEFRRVIESAVRFLAFIAIVSYILDLGFARGFAIVALPLATVGSLVVRSVGHRILQKARARGRASRRVILIGTERATAEFVRRLRSRKDHPFEVVGLLVDNARGRTVEGIPVVGDSTQAADAVVGSDADTVAVAAWSTLSQNDLRRLSWDFEDSDVEVLVASNLTDVSGPRISIQPMAGLPLLHVEKPEFTGLRRIAKGAFDRGVALAALVLLSPVLLALAIAIRLDSKGPAFFLQKRVCRGGKYFTMVKLRSMSVDAEEQLSDIAVDNVHDSGPLFKIHDDPRVTRVGSFLRRFSVDELPQLWNVARGQMSLVGPRPPLPSEVEQYEHDVQRRLLVKPGLTGLWQVSGRSDLSWEESVRLDLYYVENWSPLLDIVIIARTFHAVVARRGAY</sequence>
<feature type="transmembrane region" description="Helical" evidence="6">
    <location>
        <begin position="128"/>
        <end position="145"/>
    </location>
</feature>
<feature type="transmembrane region" description="Helical" evidence="6">
    <location>
        <begin position="53"/>
        <end position="81"/>
    </location>
</feature>
<gene>
    <name evidence="8" type="ORF">UFOPK3752_02236</name>
</gene>
<feature type="transmembrane region" description="Helical" evidence="6">
    <location>
        <begin position="323"/>
        <end position="343"/>
    </location>
</feature>
<dbReference type="AlphaFoldDB" id="A0A6J7KXN0"/>
<proteinExistence type="predicted"/>
<dbReference type="NCBIfam" id="TIGR03025">
    <property type="entry name" value="EPS_sugtrans"/>
    <property type="match status" value="1"/>
</dbReference>
<keyword evidence="4 6" id="KW-1133">Transmembrane helix</keyword>
<comment type="subcellular location">
    <subcellularLocation>
        <location evidence="1">Membrane</location>
        <topology evidence="1">Multi-pass membrane protein</topology>
    </subcellularLocation>
</comment>
<dbReference type="Pfam" id="PF13727">
    <property type="entry name" value="CoA_binding_3"/>
    <property type="match status" value="1"/>
</dbReference>
<evidence type="ECO:0000256" key="2">
    <source>
        <dbReference type="ARBA" id="ARBA00022679"/>
    </source>
</evidence>
<dbReference type="GO" id="GO:0016780">
    <property type="term" value="F:phosphotransferase activity, for other substituted phosphate groups"/>
    <property type="evidence" value="ECO:0007669"/>
    <property type="project" value="TreeGrafter"/>
</dbReference>
<dbReference type="EMBL" id="CAFBND010000151">
    <property type="protein sequence ID" value="CAB4960365.1"/>
    <property type="molecule type" value="Genomic_DNA"/>
</dbReference>
<name>A0A6J7KXN0_9ZZZZ</name>
<evidence type="ECO:0000256" key="4">
    <source>
        <dbReference type="ARBA" id="ARBA00022989"/>
    </source>
</evidence>
<evidence type="ECO:0000259" key="7">
    <source>
        <dbReference type="Pfam" id="PF02397"/>
    </source>
</evidence>
<dbReference type="Pfam" id="PF02397">
    <property type="entry name" value="Bac_transf"/>
    <property type="match status" value="1"/>
</dbReference>
<keyword evidence="3 6" id="KW-0812">Transmembrane</keyword>
<evidence type="ECO:0000256" key="5">
    <source>
        <dbReference type="ARBA" id="ARBA00023136"/>
    </source>
</evidence>
<dbReference type="Gene3D" id="3.40.50.720">
    <property type="entry name" value="NAD(P)-binding Rossmann-like Domain"/>
    <property type="match status" value="1"/>
</dbReference>
<reference evidence="8" key="1">
    <citation type="submission" date="2020-05" db="EMBL/GenBank/DDBJ databases">
        <authorList>
            <person name="Chiriac C."/>
            <person name="Salcher M."/>
            <person name="Ghai R."/>
            <person name="Kavagutti S V."/>
        </authorList>
    </citation>
    <scope>NUCLEOTIDE SEQUENCE</scope>
</reference>
<organism evidence="8">
    <name type="scientific">freshwater metagenome</name>
    <dbReference type="NCBI Taxonomy" id="449393"/>
    <lineage>
        <taxon>unclassified sequences</taxon>
        <taxon>metagenomes</taxon>
        <taxon>ecological metagenomes</taxon>
    </lineage>
</organism>